<protein>
    <submittedName>
        <fullName evidence="1">Uncharacterized protein</fullName>
    </submittedName>
</protein>
<proteinExistence type="predicted"/>
<gene>
    <name evidence="1" type="ORF">MLD38_004638</name>
</gene>
<sequence>MGRRHVLSFFPAIILSVALAFSLSSWVALAQQPYVGLATSACTNMANNNSVLGYDCNGATTSCQSYLMFRSQAPYNTSATIAALLGGDSSKVASINSVSGSSVVFDEGRLVIVPVNCSCSGQYYQVNSSYVVQSGDGFFFIANNTYQALSTCQALQRVNNVSATTLYVGEKLVVPVRCSCPTKNQTDSGVNYLLNYPVTSGDGISTIAARFDVDANAILAANEMSSTSTIYAFTNLLIPMVNPPNSSETVSSPPPPPSTPPTFVSPPSSKGSNKTWIYVTIGVIGGGVLIVGVCVLFFLRRVRRRKESTNQGVFSKSFEAGEKPDNRKLDEESQDFLENISSMAQSIKVYSFIELQQATDNFSSDCLIKGSVYCGKIKGDLAAIKKVNGDVSREVEILNKVNHFNVLKLSGICFNDGNWYFVYEYAVNGSLDEWIFKGNGEGGSLTWNQRVQILLDVATGLNYLHYFTTPPLVHKDIRSSNVLLDGEMRAKIASLGLARSTEAEEGEFALTRHIVGTKGYMAPEYLENGLISVKLDVYAFGVLLLETISGKEAVNICGGENRQLADVVNSLTSDDGQDNLLHFIDPSIREDCPLDLVLFITKMSGSCLDKNPTARPSMEEIIQSLSKVMATSQA</sequence>
<evidence type="ECO:0000313" key="1">
    <source>
        <dbReference type="EMBL" id="KAI4386731.1"/>
    </source>
</evidence>
<reference evidence="2" key="1">
    <citation type="journal article" date="2023" name="Front. Plant Sci.">
        <title>Chromosomal-level genome assembly of Melastoma candidum provides insights into trichome evolution.</title>
        <authorList>
            <person name="Zhong Y."/>
            <person name="Wu W."/>
            <person name="Sun C."/>
            <person name="Zou P."/>
            <person name="Liu Y."/>
            <person name="Dai S."/>
            <person name="Zhou R."/>
        </authorList>
    </citation>
    <scope>NUCLEOTIDE SEQUENCE [LARGE SCALE GENOMIC DNA]</scope>
</reference>
<dbReference type="EMBL" id="CM042881">
    <property type="protein sequence ID" value="KAI4386731.1"/>
    <property type="molecule type" value="Genomic_DNA"/>
</dbReference>
<name>A0ACB9S5I9_9MYRT</name>
<evidence type="ECO:0000313" key="2">
    <source>
        <dbReference type="Proteomes" id="UP001057402"/>
    </source>
</evidence>
<accession>A0ACB9S5I9</accession>
<dbReference type="Proteomes" id="UP001057402">
    <property type="component" value="Chromosome 2"/>
</dbReference>
<keyword evidence="2" id="KW-1185">Reference proteome</keyword>
<organism evidence="1 2">
    <name type="scientific">Melastoma candidum</name>
    <dbReference type="NCBI Taxonomy" id="119954"/>
    <lineage>
        <taxon>Eukaryota</taxon>
        <taxon>Viridiplantae</taxon>
        <taxon>Streptophyta</taxon>
        <taxon>Embryophyta</taxon>
        <taxon>Tracheophyta</taxon>
        <taxon>Spermatophyta</taxon>
        <taxon>Magnoliopsida</taxon>
        <taxon>eudicotyledons</taxon>
        <taxon>Gunneridae</taxon>
        <taxon>Pentapetalae</taxon>
        <taxon>rosids</taxon>
        <taxon>malvids</taxon>
        <taxon>Myrtales</taxon>
        <taxon>Melastomataceae</taxon>
        <taxon>Melastomatoideae</taxon>
        <taxon>Melastomateae</taxon>
        <taxon>Melastoma</taxon>
    </lineage>
</organism>
<comment type="caution">
    <text evidence="1">The sequence shown here is derived from an EMBL/GenBank/DDBJ whole genome shotgun (WGS) entry which is preliminary data.</text>
</comment>